<organism evidence="11 12">
    <name type="scientific">Astyanax mexicanus</name>
    <name type="common">Blind cave fish</name>
    <name type="synonym">Astyanax fasciatus mexicanus</name>
    <dbReference type="NCBI Taxonomy" id="7994"/>
    <lineage>
        <taxon>Eukaryota</taxon>
        <taxon>Metazoa</taxon>
        <taxon>Chordata</taxon>
        <taxon>Craniata</taxon>
        <taxon>Vertebrata</taxon>
        <taxon>Euteleostomi</taxon>
        <taxon>Actinopterygii</taxon>
        <taxon>Neopterygii</taxon>
        <taxon>Teleostei</taxon>
        <taxon>Ostariophysi</taxon>
        <taxon>Characiformes</taxon>
        <taxon>Characoidei</taxon>
        <taxon>Acestrorhamphidae</taxon>
        <taxon>Acestrorhamphinae</taxon>
        <taxon>Astyanax</taxon>
    </lineage>
</organism>
<evidence type="ECO:0000256" key="4">
    <source>
        <dbReference type="ARBA" id="ARBA00022989"/>
    </source>
</evidence>
<keyword evidence="3 9" id="KW-0812">Transmembrane</keyword>
<feature type="transmembrane region" description="Helical" evidence="9">
    <location>
        <begin position="258"/>
        <end position="277"/>
    </location>
</feature>
<keyword evidence="5" id="KW-0297">G-protein coupled receptor</keyword>
<feature type="transmembrane region" description="Helical" evidence="9">
    <location>
        <begin position="81"/>
        <end position="105"/>
    </location>
</feature>
<dbReference type="Gene3D" id="1.20.1070.10">
    <property type="entry name" value="Rhodopsin 7-helix transmembrane proteins"/>
    <property type="match status" value="1"/>
</dbReference>
<dbReference type="PROSITE" id="PS50262">
    <property type="entry name" value="G_PROTEIN_RECEP_F1_2"/>
    <property type="match status" value="1"/>
</dbReference>
<feature type="transmembrane region" description="Helical" evidence="9">
    <location>
        <begin position="177"/>
        <end position="197"/>
    </location>
</feature>
<dbReference type="InterPro" id="IPR017452">
    <property type="entry name" value="GPCR_Rhodpsn_7TM"/>
</dbReference>
<evidence type="ECO:0000256" key="3">
    <source>
        <dbReference type="ARBA" id="ARBA00022692"/>
    </source>
</evidence>
<evidence type="ECO:0000313" key="12">
    <source>
        <dbReference type="Proteomes" id="UP000694621"/>
    </source>
</evidence>
<dbReference type="PRINTS" id="PR00237">
    <property type="entry name" value="GPCRRHODOPSN"/>
</dbReference>
<dbReference type="InterPro" id="IPR000276">
    <property type="entry name" value="GPCR_Rhodpsn"/>
</dbReference>
<evidence type="ECO:0000256" key="5">
    <source>
        <dbReference type="ARBA" id="ARBA00023040"/>
    </source>
</evidence>
<keyword evidence="7" id="KW-0675">Receptor</keyword>
<evidence type="ECO:0000313" key="11">
    <source>
        <dbReference type="Ensembl" id="ENSAMXP00005044780.1"/>
    </source>
</evidence>
<accession>A0A8B9L3I9</accession>
<dbReference type="AlphaFoldDB" id="A0A8B9L3I9"/>
<comment type="subcellular location">
    <subcellularLocation>
        <location evidence="1">Cell membrane</location>
        <topology evidence="1">Multi-pass membrane protein</topology>
    </subcellularLocation>
</comment>
<feature type="transmembrane region" description="Helical" evidence="9">
    <location>
        <begin position="47"/>
        <end position="69"/>
    </location>
</feature>
<dbReference type="Proteomes" id="UP000694621">
    <property type="component" value="Unplaced"/>
</dbReference>
<feature type="transmembrane region" description="Helical" evidence="9">
    <location>
        <begin position="304"/>
        <end position="324"/>
    </location>
</feature>
<keyword evidence="8" id="KW-0807">Transducer</keyword>
<proteinExistence type="predicted"/>
<dbReference type="SUPFAM" id="SSF81321">
    <property type="entry name" value="Family A G protein-coupled receptor-like"/>
    <property type="match status" value="1"/>
</dbReference>
<keyword evidence="6 9" id="KW-0472">Membrane</keyword>
<evidence type="ECO:0000256" key="9">
    <source>
        <dbReference type="SAM" id="Phobius"/>
    </source>
</evidence>
<evidence type="ECO:0000256" key="6">
    <source>
        <dbReference type="ARBA" id="ARBA00023136"/>
    </source>
</evidence>
<evidence type="ECO:0000259" key="10">
    <source>
        <dbReference type="PROSITE" id="PS50262"/>
    </source>
</evidence>
<keyword evidence="2" id="KW-1003">Cell membrane</keyword>
<sequence length="381" mass="42916">LSILYTVLSKSAEGFTIGSVKPTSVMDGLNISKVSCNHSDKYKYPTYSAVFSMVFVFGLVGNAGAMYVFCKLSIKNRLSTIFLIHLAASDLVFILTLPIRIAFYATHSLSATDPSESSVRSSAMVWACRISTYLFYISMYCSILFLTALSVCRYLVLAERIRLQNSEACRWARGLCWGIWCFVLGGNTLYILLTYGYKLEAEGCLEPSDEGSWKYLYHLNLIVLVICFVLPLTVVLVCYSLIIHHILQTKAGQRRRDVCLVCLVLCIFCLCFLPYHIQRTLHLHYMMHKERACQLLATLQKTVVVTLCFAAMNSCLDPLIFLFVGHGFIPVVNKLVAQCALRGQSHSGNASQTKAWLPVNFSRYLEFLNSSLDLKTLKPWD</sequence>
<keyword evidence="4 9" id="KW-1133">Transmembrane helix</keyword>
<protein>
    <recommendedName>
        <fullName evidence="10">G-protein coupled receptors family 1 profile domain-containing protein</fullName>
    </recommendedName>
</protein>
<dbReference type="PRINTS" id="PR01157">
    <property type="entry name" value="P2YPURNOCPTR"/>
</dbReference>
<feature type="domain" description="G-protein coupled receptors family 1 profile" evidence="10">
    <location>
        <begin position="61"/>
        <end position="321"/>
    </location>
</feature>
<evidence type="ECO:0000256" key="8">
    <source>
        <dbReference type="ARBA" id="ARBA00023224"/>
    </source>
</evidence>
<dbReference type="Ensembl" id="ENSAMXT00005048655.1">
    <property type="protein sequence ID" value="ENSAMXP00005044780.1"/>
    <property type="gene ID" value="ENSAMXG00005020750.1"/>
</dbReference>
<evidence type="ECO:0000256" key="1">
    <source>
        <dbReference type="ARBA" id="ARBA00004651"/>
    </source>
</evidence>
<feature type="transmembrane region" description="Helical" evidence="9">
    <location>
        <begin position="217"/>
        <end position="246"/>
    </location>
</feature>
<evidence type="ECO:0000256" key="2">
    <source>
        <dbReference type="ARBA" id="ARBA00022475"/>
    </source>
</evidence>
<reference evidence="11" key="1">
    <citation type="submission" date="2025-08" db="UniProtKB">
        <authorList>
            <consortium name="Ensembl"/>
        </authorList>
    </citation>
    <scope>IDENTIFICATION</scope>
</reference>
<name>A0A8B9L3I9_ASTMX</name>
<dbReference type="GO" id="GO:0005886">
    <property type="term" value="C:plasma membrane"/>
    <property type="evidence" value="ECO:0007669"/>
    <property type="project" value="UniProtKB-SubCell"/>
</dbReference>
<dbReference type="GO" id="GO:0004930">
    <property type="term" value="F:G protein-coupled receptor activity"/>
    <property type="evidence" value="ECO:0007669"/>
    <property type="project" value="UniProtKB-KW"/>
</dbReference>
<dbReference type="PANTHER" id="PTHR24231:SF49">
    <property type="entry name" value="LYSOPHOSPHATIDIC ACID RECEPTOR 6-LIKE"/>
    <property type="match status" value="1"/>
</dbReference>
<dbReference type="PANTHER" id="PTHR24231">
    <property type="entry name" value="PURINOCEPTOR-RELATED G-PROTEIN COUPLED RECEPTOR"/>
    <property type="match status" value="1"/>
</dbReference>
<evidence type="ECO:0000256" key="7">
    <source>
        <dbReference type="ARBA" id="ARBA00023170"/>
    </source>
</evidence>
<dbReference type="Pfam" id="PF00001">
    <property type="entry name" value="7tm_1"/>
    <property type="match status" value="1"/>
</dbReference>
<feature type="transmembrane region" description="Helical" evidence="9">
    <location>
        <begin position="133"/>
        <end position="156"/>
    </location>
</feature>